<dbReference type="GO" id="GO:0009249">
    <property type="term" value="P:protein lipoylation"/>
    <property type="evidence" value="ECO:0007669"/>
    <property type="project" value="InterPro"/>
</dbReference>
<comment type="pathway">
    <text evidence="1 5">Protein modification; protein lipoylation via endogenous pathway; protein N(6)-(lipoyl)lysine from octanoyl-[acyl-carrier-protein]: step 1/2.</text>
</comment>
<keyword evidence="2 5" id="KW-0808">Transferase</keyword>
<accession>A0A1H1G2U7</accession>
<dbReference type="NCBIfam" id="NF010925">
    <property type="entry name" value="PRK14345.1"/>
    <property type="match status" value="1"/>
</dbReference>
<dbReference type="AlphaFoldDB" id="A0A1H1G2U7"/>
<comment type="similarity">
    <text evidence="5">Belongs to the LipB family.</text>
</comment>
<proteinExistence type="inferred from homology"/>
<keyword evidence="9" id="KW-1185">Reference proteome</keyword>
<comment type="function">
    <text evidence="4 5">Catalyzes the transfer of endogenously produced octanoic acid from octanoyl-acyl-carrier-protein onto the lipoyl domains of lipoate-dependent enzymes. Lipoyl-ACP can also act as a substrate although octanoyl-ACP is likely to be the physiological substrate.</text>
</comment>
<dbReference type="GO" id="GO:0005737">
    <property type="term" value="C:cytoplasm"/>
    <property type="evidence" value="ECO:0007669"/>
    <property type="project" value="UniProtKB-SubCell"/>
</dbReference>
<dbReference type="EMBL" id="FNKK01000002">
    <property type="protein sequence ID" value="SDR07511.1"/>
    <property type="molecule type" value="Genomic_DNA"/>
</dbReference>
<dbReference type="InterPro" id="IPR004143">
    <property type="entry name" value="BPL_LPL_catalytic"/>
</dbReference>
<dbReference type="OrthoDB" id="9787061at2"/>
<feature type="domain" description="BPL/LPL catalytic" evidence="7">
    <location>
        <begin position="41"/>
        <end position="223"/>
    </location>
</feature>
<dbReference type="EC" id="2.3.1.181" evidence="5"/>
<dbReference type="PROSITE" id="PS51733">
    <property type="entry name" value="BPL_LPL_CATALYTIC"/>
    <property type="match status" value="1"/>
</dbReference>
<protein>
    <recommendedName>
        <fullName evidence="5">Octanoyltransferase</fullName>
        <ecNumber evidence="5">2.3.1.181</ecNumber>
    </recommendedName>
    <alternativeName>
        <fullName evidence="5">Lipoate-protein ligase B</fullName>
    </alternativeName>
    <alternativeName>
        <fullName evidence="5">Lipoyl/octanoyl transferase</fullName>
    </alternativeName>
    <alternativeName>
        <fullName evidence="5">Octanoyl-[acyl-carrier-protein]-protein N-octanoyltransferase</fullName>
    </alternativeName>
</protein>
<dbReference type="InterPro" id="IPR020605">
    <property type="entry name" value="Octanoyltransferase_CS"/>
</dbReference>
<dbReference type="InterPro" id="IPR045864">
    <property type="entry name" value="aa-tRNA-synth_II/BPL/LPL"/>
</dbReference>
<dbReference type="UniPathway" id="UPA00538">
    <property type="reaction ID" value="UER00592"/>
</dbReference>
<evidence type="ECO:0000256" key="3">
    <source>
        <dbReference type="ARBA" id="ARBA00023315"/>
    </source>
</evidence>
<dbReference type="Gene3D" id="3.30.930.10">
    <property type="entry name" value="Bira Bifunctional Protein, Domain 2"/>
    <property type="match status" value="1"/>
</dbReference>
<keyword evidence="3 5" id="KW-0012">Acyltransferase</keyword>
<organism evidence="8 9">
    <name type="scientific">Thermostaphylospora chromogena</name>
    <dbReference type="NCBI Taxonomy" id="35622"/>
    <lineage>
        <taxon>Bacteria</taxon>
        <taxon>Bacillati</taxon>
        <taxon>Actinomycetota</taxon>
        <taxon>Actinomycetes</taxon>
        <taxon>Streptosporangiales</taxon>
        <taxon>Thermomonosporaceae</taxon>
        <taxon>Thermostaphylospora</taxon>
    </lineage>
</organism>
<sequence>MRNIPHPSRGEPLAVIRLGVDVPYEQAWSLQRRVHGLRVDGKAPDCCLMLEHAPVYTAGRRTRPDERPADGTPVVETDRGGRMTWHGPGQLVGYPIVKLTPPRDAAAYVRLLETALIAVCADFGVAAGRVPGRWGVWALGDPRDGRPARMLAAIGIRVSRGVTMHGFSLNCANDLRWYDRIVPCGVPGTQVSSLSAETGRRIVVDEVMPVAEKRLAEALGAEPFDMHEEDLLGGDLLRPRWTPPPRLLPDLSGVTGAVRRISGGA</sequence>
<dbReference type="CDD" id="cd16444">
    <property type="entry name" value="LipB"/>
    <property type="match status" value="1"/>
</dbReference>
<dbReference type="RefSeq" id="WP_093259866.1">
    <property type="nucleotide sequence ID" value="NZ_FNKK01000002.1"/>
</dbReference>
<evidence type="ECO:0000256" key="6">
    <source>
        <dbReference type="SAM" id="MobiDB-lite"/>
    </source>
</evidence>
<evidence type="ECO:0000256" key="1">
    <source>
        <dbReference type="ARBA" id="ARBA00004821"/>
    </source>
</evidence>
<feature type="active site" description="Acyl-thioester intermediate" evidence="5">
    <location>
        <position position="184"/>
    </location>
</feature>
<dbReference type="Proteomes" id="UP000217103">
    <property type="component" value="Unassembled WGS sequence"/>
</dbReference>
<gene>
    <name evidence="5" type="primary">lipB</name>
    <name evidence="8" type="ORF">SAMN04489764_3336</name>
</gene>
<keyword evidence="5" id="KW-0963">Cytoplasm</keyword>
<dbReference type="GO" id="GO:0033819">
    <property type="term" value="F:lipoyl(octanoyl) transferase activity"/>
    <property type="evidence" value="ECO:0007669"/>
    <property type="project" value="UniProtKB-EC"/>
</dbReference>
<dbReference type="PANTHER" id="PTHR10993:SF7">
    <property type="entry name" value="LIPOYLTRANSFERASE 2, MITOCHONDRIAL-RELATED"/>
    <property type="match status" value="1"/>
</dbReference>
<evidence type="ECO:0000256" key="5">
    <source>
        <dbReference type="HAMAP-Rule" id="MF_00013"/>
    </source>
</evidence>
<name>A0A1H1G2U7_9ACTN</name>
<feature type="region of interest" description="Disordered" evidence="6">
    <location>
        <begin position="60"/>
        <end position="81"/>
    </location>
</feature>
<dbReference type="HAMAP" id="MF_00013">
    <property type="entry name" value="LipB"/>
    <property type="match status" value="1"/>
</dbReference>
<evidence type="ECO:0000256" key="4">
    <source>
        <dbReference type="ARBA" id="ARBA00024732"/>
    </source>
</evidence>
<dbReference type="PANTHER" id="PTHR10993">
    <property type="entry name" value="OCTANOYLTRANSFERASE"/>
    <property type="match status" value="1"/>
</dbReference>
<feature type="binding site" evidence="5">
    <location>
        <begin position="166"/>
        <end position="168"/>
    </location>
    <ligand>
        <name>substrate</name>
    </ligand>
</feature>
<evidence type="ECO:0000259" key="7">
    <source>
        <dbReference type="PROSITE" id="PS51733"/>
    </source>
</evidence>
<feature type="binding site" evidence="5">
    <location>
        <begin position="153"/>
        <end position="155"/>
    </location>
    <ligand>
        <name>substrate</name>
    </ligand>
</feature>
<feature type="binding site" evidence="5">
    <location>
        <begin position="79"/>
        <end position="86"/>
    </location>
    <ligand>
        <name>substrate</name>
    </ligand>
</feature>
<dbReference type="PROSITE" id="PS01313">
    <property type="entry name" value="LIPB"/>
    <property type="match status" value="1"/>
</dbReference>
<evidence type="ECO:0000313" key="8">
    <source>
        <dbReference type="EMBL" id="SDR07511.1"/>
    </source>
</evidence>
<dbReference type="InterPro" id="IPR000544">
    <property type="entry name" value="Octanoyltransferase"/>
</dbReference>
<reference evidence="8 9" key="1">
    <citation type="submission" date="2016-10" db="EMBL/GenBank/DDBJ databases">
        <authorList>
            <person name="de Groot N.N."/>
        </authorList>
    </citation>
    <scope>NUCLEOTIDE SEQUENCE [LARGE SCALE GENOMIC DNA]</scope>
    <source>
        <strain evidence="8 9">DSM 43794</strain>
    </source>
</reference>
<dbReference type="STRING" id="35622.SAMN04489764_3336"/>
<evidence type="ECO:0000256" key="2">
    <source>
        <dbReference type="ARBA" id="ARBA00022679"/>
    </source>
</evidence>
<dbReference type="NCBIfam" id="TIGR00214">
    <property type="entry name" value="lipB"/>
    <property type="match status" value="1"/>
</dbReference>
<dbReference type="Pfam" id="PF21948">
    <property type="entry name" value="LplA-B_cat"/>
    <property type="match status" value="1"/>
</dbReference>
<comment type="subcellular location">
    <subcellularLocation>
        <location evidence="5">Cytoplasm</location>
    </subcellularLocation>
</comment>
<comment type="miscellaneous">
    <text evidence="5">In the reaction, the free carboxyl group of octanoic acid is attached via an amide linkage to the epsilon-amino group of a specific lysine residue of lipoyl domains of lipoate-dependent enzymes.</text>
</comment>
<comment type="catalytic activity">
    <reaction evidence="5">
        <text>octanoyl-[ACP] + L-lysyl-[protein] = N(6)-octanoyl-L-lysyl-[protein] + holo-[ACP] + H(+)</text>
        <dbReference type="Rhea" id="RHEA:17665"/>
        <dbReference type="Rhea" id="RHEA-COMP:9636"/>
        <dbReference type="Rhea" id="RHEA-COMP:9685"/>
        <dbReference type="Rhea" id="RHEA-COMP:9752"/>
        <dbReference type="Rhea" id="RHEA-COMP:9928"/>
        <dbReference type="ChEBI" id="CHEBI:15378"/>
        <dbReference type="ChEBI" id="CHEBI:29969"/>
        <dbReference type="ChEBI" id="CHEBI:64479"/>
        <dbReference type="ChEBI" id="CHEBI:78463"/>
        <dbReference type="ChEBI" id="CHEBI:78809"/>
        <dbReference type="EC" id="2.3.1.181"/>
    </reaction>
</comment>
<evidence type="ECO:0000313" key="9">
    <source>
        <dbReference type="Proteomes" id="UP000217103"/>
    </source>
</evidence>
<dbReference type="SUPFAM" id="SSF55681">
    <property type="entry name" value="Class II aaRS and biotin synthetases"/>
    <property type="match status" value="1"/>
</dbReference>
<comment type="caution">
    <text evidence="5">Lacks conserved residue(s) required for the propagation of feature annotation.</text>
</comment>